<evidence type="ECO:0000256" key="2">
    <source>
        <dbReference type="ARBA" id="ARBA00004496"/>
    </source>
</evidence>
<name>A0AAV9HLL8_9PEZI</name>
<evidence type="ECO:0000256" key="4">
    <source>
        <dbReference type="ARBA" id="ARBA00022490"/>
    </source>
</evidence>
<comment type="subcellular location">
    <subcellularLocation>
        <location evidence="2">Cytoplasm</location>
    </subcellularLocation>
    <subcellularLocation>
        <location evidence="1">Nucleus</location>
    </subcellularLocation>
</comment>
<dbReference type="GO" id="GO:0008104">
    <property type="term" value="P:intracellular protein localization"/>
    <property type="evidence" value="ECO:0007669"/>
    <property type="project" value="TreeGrafter"/>
</dbReference>
<dbReference type="Proteomes" id="UP001321749">
    <property type="component" value="Unassembled WGS sequence"/>
</dbReference>
<reference evidence="7" key="2">
    <citation type="submission" date="2023-06" db="EMBL/GenBank/DDBJ databases">
        <authorList>
            <consortium name="Lawrence Berkeley National Laboratory"/>
            <person name="Mondo S.J."/>
            <person name="Hensen N."/>
            <person name="Bonometti L."/>
            <person name="Westerberg I."/>
            <person name="Brannstrom I.O."/>
            <person name="Guillou S."/>
            <person name="Cros-Aarteil S."/>
            <person name="Calhoun S."/>
            <person name="Haridas S."/>
            <person name="Kuo A."/>
            <person name="Pangilinan J."/>
            <person name="Riley R."/>
            <person name="Labutti K."/>
            <person name="Andreopoulos B."/>
            <person name="Lipzen A."/>
            <person name="Chen C."/>
            <person name="Yanf M."/>
            <person name="Daum C."/>
            <person name="Ng V."/>
            <person name="Clum A."/>
            <person name="Steindorff A."/>
            <person name="Ohm R."/>
            <person name="Martin F."/>
            <person name="Silar P."/>
            <person name="Natvig D."/>
            <person name="Lalanne C."/>
            <person name="Gautier V."/>
            <person name="Ament-Velasquez S.L."/>
            <person name="Kruys A."/>
            <person name="Hutchinson M.I."/>
            <person name="Powell A.J."/>
            <person name="Barry K."/>
            <person name="Miller A.N."/>
            <person name="Grigoriev I.V."/>
            <person name="Debuchy R."/>
            <person name="Gladieux P."/>
            <person name="Thoren M.H."/>
            <person name="Johannesson H."/>
        </authorList>
    </citation>
    <scope>NUCLEOTIDE SEQUENCE</scope>
    <source>
        <strain evidence="7">PSN324</strain>
    </source>
</reference>
<evidence type="ECO:0000256" key="1">
    <source>
        <dbReference type="ARBA" id="ARBA00004123"/>
    </source>
</evidence>
<dbReference type="Pfam" id="PF08591">
    <property type="entry name" value="RNR_inhib"/>
    <property type="match status" value="1"/>
</dbReference>
<organism evidence="7 8">
    <name type="scientific">Cladorrhinum samala</name>
    <dbReference type="NCBI Taxonomy" id="585594"/>
    <lineage>
        <taxon>Eukaryota</taxon>
        <taxon>Fungi</taxon>
        <taxon>Dikarya</taxon>
        <taxon>Ascomycota</taxon>
        <taxon>Pezizomycotina</taxon>
        <taxon>Sordariomycetes</taxon>
        <taxon>Sordariomycetidae</taxon>
        <taxon>Sordariales</taxon>
        <taxon>Podosporaceae</taxon>
        <taxon>Cladorrhinum</taxon>
    </lineage>
</organism>
<accession>A0AAV9HLL8</accession>
<dbReference type="EMBL" id="MU865000">
    <property type="protein sequence ID" value="KAK4460965.1"/>
    <property type="molecule type" value="Genomic_DNA"/>
</dbReference>
<dbReference type="InterPro" id="IPR013900">
    <property type="entry name" value="RNR_inhibitor"/>
</dbReference>
<evidence type="ECO:0000256" key="3">
    <source>
        <dbReference type="ARBA" id="ARBA00005459"/>
    </source>
</evidence>
<evidence type="ECO:0000256" key="6">
    <source>
        <dbReference type="SAM" id="MobiDB-lite"/>
    </source>
</evidence>
<reference evidence="7" key="1">
    <citation type="journal article" date="2023" name="Mol. Phylogenet. Evol.">
        <title>Genome-scale phylogeny and comparative genomics of the fungal order Sordariales.</title>
        <authorList>
            <person name="Hensen N."/>
            <person name="Bonometti L."/>
            <person name="Westerberg I."/>
            <person name="Brannstrom I.O."/>
            <person name="Guillou S."/>
            <person name="Cros-Aarteil S."/>
            <person name="Calhoun S."/>
            <person name="Haridas S."/>
            <person name="Kuo A."/>
            <person name="Mondo S."/>
            <person name="Pangilinan J."/>
            <person name="Riley R."/>
            <person name="LaButti K."/>
            <person name="Andreopoulos B."/>
            <person name="Lipzen A."/>
            <person name="Chen C."/>
            <person name="Yan M."/>
            <person name="Daum C."/>
            <person name="Ng V."/>
            <person name="Clum A."/>
            <person name="Steindorff A."/>
            <person name="Ohm R.A."/>
            <person name="Martin F."/>
            <person name="Silar P."/>
            <person name="Natvig D.O."/>
            <person name="Lalanne C."/>
            <person name="Gautier V."/>
            <person name="Ament-Velasquez S.L."/>
            <person name="Kruys A."/>
            <person name="Hutchinson M.I."/>
            <person name="Powell A.J."/>
            <person name="Barry K."/>
            <person name="Miller A.N."/>
            <person name="Grigoriev I.V."/>
            <person name="Debuchy R."/>
            <person name="Gladieux P."/>
            <person name="Hiltunen Thoren M."/>
            <person name="Johannesson H."/>
        </authorList>
    </citation>
    <scope>NUCLEOTIDE SEQUENCE</scope>
    <source>
        <strain evidence="7">PSN324</strain>
    </source>
</reference>
<dbReference type="GO" id="GO:1990846">
    <property type="term" value="F:ribonucleoside-diphosphate reductase inhibitor activity"/>
    <property type="evidence" value="ECO:0007669"/>
    <property type="project" value="TreeGrafter"/>
</dbReference>
<evidence type="ECO:0000256" key="5">
    <source>
        <dbReference type="ARBA" id="ARBA00023242"/>
    </source>
</evidence>
<feature type="region of interest" description="Disordered" evidence="6">
    <location>
        <begin position="1"/>
        <end position="22"/>
    </location>
</feature>
<protein>
    <submittedName>
        <fullName evidence="7">S-phase delaying protein 1</fullName>
    </submittedName>
</protein>
<comment type="caution">
    <text evidence="7">The sequence shown here is derived from an EMBL/GenBank/DDBJ whole genome shotgun (WGS) entry which is preliminary data.</text>
</comment>
<dbReference type="PANTHER" id="PTHR28081:SF1">
    <property type="entry name" value="DAMAGE-REGULATED IMPORT FACILITATOR 1"/>
    <property type="match status" value="1"/>
</dbReference>
<comment type="similarity">
    <text evidence="3">Belongs to the DIF1/spd1 family.</text>
</comment>
<proteinExistence type="inferred from homology"/>
<keyword evidence="5" id="KW-0539">Nucleus</keyword>
<keyword evidence="4" id="KW-0963">Cytoplasm</keyword>
<dbReference type="PANTHER" id="PTHR28081">
    <property type="entry name" value="DAMAGE-REGULATED IMPORT FACILITATOR 1-RELATED"/>
    <property type="match status" value="1"/>
</dbReference>
<dbReference type="AlphaFoldDB" id="A0AAV9HLL8"/>
<sequence>MSGPRTKRQFAGAASDPAQRQITSFFPKTSTPFIESATRASAPLNGPVLPAQIQSNLINVGMRVRKAVPEGYKTGNQYSAFKLWEDDAAPVTTASSVSAIPAGGVRELLPFCGIHKVGGMDVQPVGSVAPATGGEDFSDAMSVPGLTNSQASVLSDISITSAMEAAGRAMNTNGKRRYAGDGEDEPSGAAHDGPFRLNTEIGWVDAEISPRSLAPEAGWEHNGRVLAVPKRRQGGLKPTGAAAAGASDVGQENVRIAADGNDFEEATFLDYEMDMEY</sequence>
<evidence type="ECO:0000313" key="7">
    <source>
        <dbReference type="EMBL" id="KAK4460965.1"/>
    </source>
</evidence>
<evidence type="ECO:0000313" key="8">
    <source>
        <dbReference type="Proteomes" id="UP001321749"/>
    </source>
</evidence>
<feature type="region of interest" description="Disordered" evidence="6">
    <location>
        <begin position="173"/>
        <end position="194"/>
    </location>
</feature>
<keyword evidence="8" id="KW-1185">Reference proteome</keyword>
<dbReference type="GO" id="GO:0005737">
    <property type="term" value="C:cytoplasm"/>
    <property type="evidence" value="ECO:0007669"/>
    <property type="project" value="UniProtKB-SubCell"/>
</dbReference>
<gene>
    <name evidence="7" type="ORF">QBC42DRAFT_99093</name>
</gene>
<dbReference type="GO" id="GO:0005634">
    <property type="term" value="C:nucleus"/>
    <property type="evidence" value="ECO:0007669"/>
    <property type="project" value="UniProtKB-SubCell"/>
</dbReference>